<evidence type="ECO:0000259" key="1">
    <source>
        <dbReference type="Pfam" id="PF26343"/>
    </source>
</evidence>
<dbReference type="InterPro" id="IPR058652">
    <property type="entry name" value="VapC50_C"/>
</dbReference>
<dbReference type="HOGENOM" id="CLU_1069003_0_0_3"/>
<dbReference type="Proteomes" id="UP000010366">
    <property type="component" value="Chromosome"/>
</dbReference>
<dbReference type="STRING" id="1173020.Cha6605_4321"/>
<accession>K9UKE3</accession>
<name>K9UKE3_CHAP6</name>
<protein>
    <submittedName>
        <fullName evidence="2">Putative nucleic acid-binding protein, contains PIN domain</fullName>
    </submittedName>
</protein>
<evidence type="ECO:0000313" key="3">
    <source>
        <dbReference type="Proteomes" id="UP000010366"/>
    </source>
</evidence>
<dbReference type="RefSeq" id="WP_015161369.1">
    <property type="nucleotide sequence ID" value="NC_019697.1"/>
</dbReference>
<dbReference type="eggNOG" id="COG1569">
    <property type="taxonomic scope" value="Bacteria"/>
</dbReference>
<dbReference type="PATRIC" id="fig|1173020.3.peg.4952"/>
<keyword evidence="3" id="KW-1185">Reference proteome</keyword>
<organism evidence="2 3">
    <name type="scientific">Chamaesiphon minutus (strain ATCC 27169 / PCC 6605)</name>
    <dbReference type="NCBI Taxonomy" id="1173020"/>
    <lineage>
        <taxon>Bacteria</taxon>
        <taxon>Bacillati</taxon>
        <taxon>Cyanobacteriota</taxon>
        <taxon>Cyanophyceae</taxon>
        <taxon>Gomontiellales</taxon>
        <taxon>Chamaesiphonaceae</taxon>
        <taxon>Chamaesiphon</taxon>
    </lineage>
</organism>
<proteinExistence type="predicted"/>
<dbReference type="Pfam" id="PF26343">
    <property type="entry name" value="VapC50_C"/>
    <property type="match status" value="1"/>
</dbReference>
<dbReference type="AlphaFoldDB" id="K9UKE3"/>
<dbReference type="EMBL" id="CP003600">
    <property type="protein sequence ID" value="AFY95260.1"/>
    <property type="molecule type" value="Genomic_DNA"/>
</dbReference>
<reference evidence="2 3" key="1">
    <citation type="submission" date="2012-05" db="EMBL/GenBank/DDBJ databases">
        <title>Finished chromosome of genome of Chamaesiphon sp. PCC 6605.</title>
        <authorList>
            <consortium name="US DOE Joint Genome Institute"/>
            <person name="Gugger M."/>
            <person name="Coursin T."/>
            <person name="Rippka R."/>
            <person name="Tandeau De Marsac N."/>
            <person name="Huntemann M."/>
            <person name="Wei C.-L."/>
            <person name="Han J."/>
            <person name="Detter J.C."/>
            <person name="Han C."/>
            <person name="Tapia R."/>
            <person name="Chen A."/>
            <person name="Kyrpides N."/>
            <person name="Mavromatis K."/>
            <person name="Markowitz V."/>
            <person name="Szeto E."/>
            <person name="Ivanova N."/>
            <person name="Pagani I."/>
            <person name="Pati A."/>
            <person name="Goodwin L."/>
            <person name="Nordberg H.P."/>
            <person name="Cantor M.N."/>
            <person name="Hua S.X."/>
            <person name="Woyke T."/>
            <person name="Kerfeld C.A."/>
        </authorList>
    </citation>
    <scope>NUCLEOTIDE SEQUENCE [LARGE SCALE GENOMIC DNA]</scope>
    <source>
        <strain evidence="3">ATCC 27169 / PCC 6605</strain>
    </source>
</reference>
<feature type="domain" description="VapC50 C-terminal" evidence="1">
    <location>
        <begin position="128"/>
        <end position="180"/>
    </location>
</feature>
<gene>
    <name evidence="2" type="ORF">Cha6605_4321</name>
</gene>
<evidence type="ECO:0000313" key="2">
    <source>
        <dbReference type="EMBL" id="AFY95260.1"/>
    </source>
</evidence>
<sequence>MAQLLALLDSCVIFPMPLCDTLLRAGESGLYQLYYSQDILDGATRNLIKKGRMTPDKASRFQQLIINTFPEGLVEVPAGLELVMTNHPGDRHVLAAAVTVKADVIVTANIKHFKSESLQPWNIEAITPDEFLNMLCDLHGEETLYKLIQLQAADLRKPPQTFLDLIERIEKEQPLFASRLLLHVYSKMIENVARKLQYIWAKSQNPSPVKGEKYRIESDISSLTVFCQVNNREVINIKFGQATGKIYHRDVLNFQEIAKQLVKEKMIKSYIE</sequence>
<dbReference type="KEGG" id="cmp:Cha6605_4321"/>